<name>S2W283_9ACTN</name>
<dbReference type="Gene3D" id="3.40.50.1820">
    <property type="entry name" value="alpha/beta hydrolase"/>
    <property type="match status" value="1"/>
</dbReference>
<dbReference type="InterPro" id="IPR029058">
    <property type="entry name" value="AB_hydrolase_fold"/>
</dbReference>
<comment type="caution">
    <text evidence="1">The sequence shown here is derived from an EMBL/GenBank/DDBJ whole genome shotgun (WGS) entry which is preliminary data.</text>
</comment>
<keyword evidence="2" id="KW-1185">Reference proteome</keyword>
<evidence type="ECO:0000313" key="1">
    <source>
        <dbReference type="EMBL" id="EPD33883.1"/>
    </source>
</evidence>
<protein>
    <recommendedName>
        <fullName evidence="3">Alpha/beta hydrolase fold-5 domain-containing protein</fullName>
    </recommendedName>
</protein>
<gene>
    <name evidence="1" type="ORF">HMPREF9306_00300</name>
</gene>
<dbReference type="HOGENOM" id="CLU_085632_1_0_11"/>
<evidence type="ECO:0008006" key="3">
    <source>
        <dbReference type="Google" id="ProtNLM"/>
    </source>
</evidence>
<dbReference type="EMBL" id="AGZR01000003">
    <property type="protein sequence ID" value="EPD33883.1"/>
    <property type="molecule type" value="Genomic_DNA"/>
</dbReference>
<organism evidence="1 2">
    <name type="scientific">Propionimicrobium lymphophilum ACS-093-V-SCH5</name>
    <dbReference type="NCBI Taxonomy" id="883161"/>
    <lineage>
        <taxon>Bacteria</taxon>
        <taxon>Bacillati</taxon>
        <taxon>Actinomycetota</taxon>
        <taxon>Actinomycetes</taxon>
        <taxon>Propionibacteriales</taxon>
        <taxon>Propionibacteriaceae</taxon>
        <taxon>Propionimicrobium</taxon>
    </lineage>
</organism>
<accession>S2W283</accession>
<proteinExistence type="predicted"/>
<dbReference type="SUPFAM" id="SSF53474">
    <property type="entry name" value="alpha/beta-Hydrolases"/>
    <property type="match status" value="1"/>
</dbReference>
<dbReference type="STRING" id="883161.HMPREF9306_00300"/>
<dbReference type="AlphaFoldDB" id="S2W283"/>
<sequence length="209" mass="23042">MSGPRLPIFSKWVYVLDMAKRYAITKWQRNLPNADSSKAALFLPGKRYAFPLPGLIFPALALRDAGWTIWYADIDMVGFEDEEIRSLVNEALAEMSAQAGAKQQLVVAKSIGSMGAKWAAENSVPAVWFTPVLNDAQVVDDIKASTAPRLLIGGTSDSYWDADAARSTGGEIVEVEGRDHSFLVRDWRSVLEDTGLVTEKIEEFVSKNC</sequence>
<evidence type="ECO:0000313" key="2">
    <source>
        <dbReference type="Proteomes" id="UP000014417"/>
    </source>
</evidence>
<reference evidence="1 2" key="1">
    <citation type="submission" date="2013-04" db="EMBL/GenBank/DDBJ databases">
        <title>The Genome Sequence of Propionimicrobium lymphophilum ACS-093-V-SCH5.</title>
        <authorList>
            <consortium name="The Broad Institute Genomics Platform"/>
            <person name="Earl A."/>
            <person name="Ward D."/>
            <person name="Feldgarden M."/>
            <person name="Gevers D."/>
            <person name="Saerens B."/>
            <person name="Vaneechoutte M."/>
            <person name="Walker B."/>
            <person name="Young S."/>
            <person name="Zeng Q."/>
            <person name="Gargeya S."/>
            <person name="Fitzgerald M."/>
            <person name="Haas B."/>
            <person name="Abouelleil A."/>
            <person name="Allen A.W."/>
            <person name="Alvarado L."/>
            <person name="Arachchi H.M."/>
            <person name="Berlin A.M."/>
            <person name="Chapman S.B."/>
            <person name="Gainer-Dewar J."/>
            <person name="Goldberg J."/>
            <person name="Griggs A."/>
            <person name="Gujja S."/>
            <person name="Hansen M."/>
            <person name="Howarth C."/>
            <person name="Imamovic A."/>
            <person name="Ireland A."/>
            <person name="Larimer J."/>
            <person name="McCowan C."/>
            <person name="Murphy C."/>
            <person name="Pearson M."/>
            <person name="Poon T.W."/>
            <person name="Priest M."/>
            <person name="Roberts A."/>
            <person name="Saif S."/>
            <person name="Shea T."/>
            <person name="Sisk P."/>
            <person name="Sykes S."/>
            <person name="Wortman J."/>
            <person name="Nusbaum C."/>
            <person name="Birren B."/>
        </authorList>
    </citation>
    <scope>NUCLEOTIDE SEQUENCE [LARGE SCALE GENOMIC DNA]</scope>
    <source>
        <strain evidence="1 2">ACS-093-V-SCH5</strain>
    </source>
</reference>
<dbReference type="Proteomes" id="UP000014417">
    <property type="component" value="Unassembled WGS sequence"/>
</dbReference>